<dbReference type="PROSITE" id="PS00595">
    <property type="entry name" value="AA_TRANSFER_CLASS_5"/>
    <property type="match status" value="1"/>
</dbReference>
<dbReference type="SUPFAM" id="SSF53383">
    <property type="entry name" value="PLP-dependent transferases"/>
    <property type="match status" value="1"/>
</dbReference>
<dbReference type="InterPro" id="IPR015421">
    <property type="entry name" value="PyrdxlP-dep_Trfase_major"/>
</dbReference>
<evidence type="ECO:0000256" key="5">
    <source>
        <dbReference type="ARBA" id="ARBA00023004"/>
    </source>
</evidence>
<dbReference type="InterPro" id="IPR015424">
    <property type="entry name" value="PyrdxlP-dep_Trfase"/>
</dbReference>
<dbReference type="Pfam" id="PF00266">
    <property type="entry name" value="Aminotran_5"/>
    <property type="match status" value="1"/>
</dbReference>
<evidence type="ECO:0000256" key="6">
    <source>
        <dbReference type="ARBA" id="ARBA00023014"/>
    </source>
</evidence>
<dbReference type="PATRIC" id="fig|1397.4.peg.5281"/>
<protein>
    <submittedName>
        <fullName evidence="9">Cysteine desulfurase</fullName>
    </submittedName>
</protein>
<dbReference type="PANTHER" id="PTHR11601">
    <property type="entry name" value="CYSTEINE DESULFURYLASE FAMILY MEMBER"/>
    <property type="match status" value="1"/>
</dbReference>
<dbReference type="InterPro" id="IPR020578">
    <property type="entry name" value="Aminotrans_V_PyrdxlP_BS"/>
</dbReference>
<dbReference type="InterPro" id="IPR000192">
    <property type="entry name" value="Aminotrans_V_dom"/>
</dbReference>
<dbReference type="RefSeq" id="WP_047941834.1">
    <property type="nucleotide sequence ID" value="NZ_JBANBP010000034.1"/>
</dbReference>
<evidence type="ECO:0000259" key="8">
    <source>
        <dbReference type="Pfam" id="PF00266"/>
    </source>
</evidence>
<dbReference type="InterPro" id="IPR015422">
    <property type="entry name" value="PyrdxlP-dep_Trfase_small"/>
</dbReference>
<dbReference type="OrthoDB" id="9808002at2"/>
<reference evidence="9 10" key="1">
    <citation type="submission" date="2015-05" db="EMBL/GenBank/DDBJ databases">
        <title>Whole genome sequence and identification of bacterial endophytes from Costus igneus.</title>
        <authorList>
            <person name="Lee Y.P."/>
            <person name="Gan H.M."/>
            <person name="Eng W."/>
            <person name="Wheatley M.S."/>
            <person name="Caraballo A."/>
            <person name="Polter S."/>
            <person name="Savka M.A."/>
            <person name="Hudson A.O."/>
        </authorList>
    </citation>
    <scope>NUCLEOTIDE SEQUENCE [LARGE SCALE GENOMIC DNA]</scope>
    <source>
        <strain evidence="9 10">RIT379</strain>
    </source>
</reference>
<sequence>MIYIDNSATTKPFSEVLDAYTTVSQKYFGNPSSIHGIGMEAEKLLIQAREQIAELLEVKSNEIFFTSGGTEGNNTVLKGIARTFKGKGNHIITTTIEHDSIHKVMEQLEEDGFTITYVPVNEYGQVSAEDIIKQIRKETILVSVMHVNNEVGSIQPIEEIGWFLSNYPHVFFHVDGVQGIGKQPISLKKANIDAYTISAHKFHGLKGNGVLYIKEGKRIQPLLAGGGQENAFRSGTENVAGAVATAKALRMQLQNQKKKMSVLTQINLYLREQLARIDGVSIHSPALGKSVPHILNFSIEGIKAEVFVHALEERDIYISTTSACSSKTNKVSKTLLGMGVSEQIAESSFRISFSYANTMEEMEKVVAAIQDIKEWLRGVMK</sequence>
<dbReference type="EMBL" id="LDPH01000008">
    <property type="protein sequence ID" value="KLV26416.1"/>
    <property type="molecule type" value="Genomic_DNA"/>
</dbReference>
<keyword evidence="6" id="KW-0411">Iron-sulfur</keyword>
<dbReference type="Proteomes" id="UP000036045">
    <property type="component" value="Unassembled WGS sequence"/>
</dbReference>
<evidence type="ECO:0000313" key="9">
    <source>
        <dbReference type="EMBL" id="KLV26416.1"/>
    </source>
</evidence>
<dbReference type="PIRSF" id="PIRSF005572">
    <property type="entry name" value="NifS"/>
    <property type="match status" value="1"/>
</dbReference>
<accession>A0A0J1IKE5</accession>
<evidence type="ECO:0000256" key="1">
    <source>
        <dbReference type="ARBA" id="ARBA00001933"/>
    </source>
</evidence>
<gene>
    <name evidence="9" type="ORF">ABW02_09885</name>
</gene>
<evidence type="ECO:0000256" key="3">
    <source>
        <dbReference type="ARBA" id="ARBA00022723"/>
    </source>
</evidence>
<keyword evidence="10" id="KW-1185">Reference proteome</keyword>
<keyword evidence="5" id="KW-0408">Iron</keyword>
<dbReference type="Gene3D" id="3.90.1150.10">
    <property type="entry name" value="Aspartate Aminotransferase, domain 1"/>
    <property type="match status" value="1"/>
</dbReference>
<name>A0A0J1IKE5_NIACI</name>
<dbReference type="GO" id="GO:0003824">
    <property type="term" value="F:catalytic activity"/>
    <property type="evidence" value="ECO:0007669"/>
    <property type="project" value="UniProtKB-ARBA"/>
</dbReference>
<dbReference type="Gene3D" id="3.40.640.10">
    <property type="entry name" value="Type I PLP-dependent aspartate aminotransferase-like (Major domain)"/>
    <property type="match status" value="1"/>
</dbReference>
<comment type="cofactor">
    <cofactor evidence="1 7">
        <name>pyridoxal 5'-phosphate</name>
        <dbReference type="ChEBI" id="CHEBI:597326"/>
    </cofactor>
</comment>
<keyword evidence="3" id="KW-0479">Metal-binding</keyword>
<dbReference type="Gene3D" id="1.10.260.50">
    <property type="match status" value="1"/>
</dbReference>
<evidence type="ECO:0000256" key="7">
    <source>
        <dbReference type="RuleBase" id="RU004504"/>
    </source>
</evidence>
<dbReference type="PANTHER" id="PTHR11601:SF50">
    <property type="entry name" value="CYSTEINE DESULFURASE ISCS 2-RELATED"/>
    <property type="match status" value="1"/>
</dbReference>
<evidence type="ECO:0000256" key="2">
    <source>
        <dbReference type="ARBA" id="ARBA00006490"/>
    </source>
</evidence>
<proteinExistence type="inferred from homology"/>
<evidence type="ECO:0000256" key="4">
    <source>
        <dbReference type="ARBA" id="ARBA00022898"/>
    </source>
</evidence>
<comment type="similarity">
    <text evidence="2">Belongs to the class-V pyridoxal-phosphate-dependent aminotransferase family. NifS/IscS subfamily.</text>
</comment>
<evidence type="ECO:0000313" key="10">
    <source>
        <dbReference type="Proteomes" id="UP000036045"/>
    </source>
</evidence>
<organism evidence="9 10">
    <name type="scientific">Niallia circulans</name>
    <name type="common">Bacillus circulans</name>
    <dbReference type="NCBI Taxonomy" id="1397"/>
    <lineage>
        <taxon>Bacteria</taxon>
        <taxon>Bacillati</taxon>
        <taxon>Bacillota</taxon>
        <taxon>Bacilli</taxon>
        <taxon>Bacillales</taxon>
        <taxon>Bacillaceae</taxon>
        <taxon>Niallia</taxon>
    </lineage>
</organism>
<dbReference type="GO" id="GO:0046872">
    <property type="term" value="F:metal ion binding"/>
    <property type="evidence" value="ECO:0007669"/>
    <property type="project" value="UniProtKB-KW"/>
</dbReference>
<feature type="domain" description="Aminotransferase class V" evidence="8">
    <location>
        <begin position="2"/>
        <end position="364"/>
    </location>
</feature>
<dbReference type="NCBIfam" id="NF002806">
    <property type="entry name" value="PRK02948.1"/>
    <property type="match status" value="1"/>
</dbReference>
<comment type="caution">
    <text evidence="9">The sequence shown here is derived from an EMBL/GenBank/DDBJ whole genome shotgun (WGS) entry which is preliminary data.</text>
</comment>
<dbReference type="InterPro" id="IPR016454">
    <property type="entry name" value="Cysteine_dSase"/>
</dbReference>
<keyword evidence="4" id="KW-0663">Pyridoxal phosphate</keyword>
<dbReference type="GO" id="GO:0051536">
    <property type="term" value="F:iron-sulfur cluster binding"/>
    <property type="evidence" value="ECO:0007669"/>
    <property type="project" value="UniProtKB-KW"/>
</dbReference>
<dbReference type="AlphaFoldDB" id="A0A0J1IKE5"/>